<gene>
    <name evidence="1" type="ORF">O181_026479</name>
</gene>
<comment type="caution">
    <text evidence="1">The sequence shown here is derived from an EMBL/GenBank/DDBJ whole genome shotgun (WGS) entry which is preliminary data.</text>
</comment>
<dbReference type="EMBL" id="AVOT02008797">
    <property type="protein sequence ID" value="MBW0486764.1"/>
    <property type="molecule type" value="Genomic_DNA"/>
</dbReference>
<name>A0A9Q3CK18_9BASI</name>
<sequence>MPCLWILHNNLIGLNTSSLVTIIPDDTLVIQSLFVIYIPLQFGSSIDLPFIDINSAFSSSSMDQLIESSAENNSSAEDYDINFNHCNPEETNSPPKIGTQQWVALAWTLWEALAKQGMIKALYRTTGDNAANNVAMITIIQQQFAGIGIRWHKEEQFHRCACHVINLFGKEFLAHMGELTDEDYQFFDD</sequence>
<organism evidence="1 2">
    <name type="scientific">Austropuccinia psidii MF-1</name>
    <dbReference type="NCBI Taxonomy" id="1389203"/>
    <lineage>
        <taxon>Eukaryota</taxon>
        <taxon>Fungi</taxon>
        <taxon>Dikarya</taxon>
        <taxon>Basidiomycota</taxon>
        <taxon>Pucciniomycotina</taxon>
        <taxon>Pucciniomycetes</taxon>
        <taxon>Pucciniales</taxon>
        <taxon>Sphaerophragmiaceae</taxon>
        <taxon>Austropuccinia</taxon>
    </lineage>
</organism>
<dbReference type="OrthoDB" id="2677621at2759"/>
<proteinExistence type="predicted"/>
<accession>A0A9Q3CK18</accession>
<dbReference type="Proteomes" id="UP000765509">
    <property type="component" value="Unassembled WGS sequence"/>
</dbReference>
<keyword evidence="2" id="KW-1185">Reference proteome</keyword>
<reference evidence="1" key="1">
    <citation type="submission" date="2021-03" db="EMBL/GenBank/DDBJ databases">
        <title>Draft genome sequence of rust myrtle Austropuccinia psidii MF-1, a brazilian biotype.</title>
        <authorList>
            <person name="Quecine M.C."/>
            <person name="Pachon D.M.R."/>
            <person name="Bonatelli M.L."/>
            <person name="Correr F.H."/>
            <person name="Franceschini L.M."/>
            <person name="Leite T.F."/>
            <person name="Margarido G.R.A."/>
            <person name="Almeida C.A."/>
            <person name="Ferrarezi J.A."/>
            <person name="Labate C.A."/>
        </authorList>
    </citation>
    <scope>NUCLEOTIDE SEQUENCE</scope>
    <source>
        <strain evidence="1">MF-1</strain>
    </source>
</reference>
<protein>
    <submittedName>
        <fullName evidence="1">Uncharacterized protein</fullName>
    </submittedName>
</protein>
<dbReference type="AlphaFoldDB" id="A0A9Q3CK18"/>
<evidence type="ECO:0000313" key="2">
    <source>
        <dbReference type="Proteomes" id="UP000765509"/>
    </source>
</evidence>
<evidence type="ECO:0000313" key="1">
    <source>
        <dbReference type="EMBL" id="MBW0486764.1"/>
    </source>
</evidence>